<evidence type="ECO:0000313" key="2">
    <source>
        <dbReference type="EMBL" id="BBO71216.1"/>
    </source>
</evidence>
<dbReference type="Proteomes" id="UP000427906">
    <property type="component" value="Chromosome"/>
</dbReference>
<reference evidence="2 3" key="1">
    <citation type="submission" date="2019-11" db="EMBL/GenBank/DDBJ databases">
        <title>Comparative genomics of hydrocarbon-degrading Desulfosarcina strains.</title>
        <authorList>
            <person name="Watanabe M."/>
            <person name="Kojima H."/>
            <person name="Fukui M."/>
        </authorList>
    </citation>
    <scope>NUCLEOTIDE SEQUENCE [LARGE SCALE GENOMIC DNA]</scope>
    <source>
        <strain evidence="2 3">PL12</strain>
    </source>
</reference>
<proteinExistence type="predicted"/>
<dbReference type="AlphaFoldDB" id="A0A5K7YPQ6"/>
<dbReference type="EMBL" id="AP021874">
    <property type="protein sequence ID" value="BBO71216.1"/>
    <property type="molecule type" value="Genomic_DNA"/>
</dbReference>
<accession>A0A5K7YPQ6</accession>
<feature type="chain" id="PRO_5024365924" evidence="1">
    <location>
        <begin position="25"/>
        <end position="114"/>
    </location>
</feature>
<keyword evidence="3" id="KW-1185">Reference proteome</keyword>
<dbReference type="KEGG" id="dalk:DSCA_51460"/>
<keyword evidence="1" id="KW-0732">Signal</keyword>
<protein>
    <submittedName>
        <fullName evidence="2">Periplasmic monoheme cytochrome c</fullName>
    </submittedName>
</protein>
<feature type="signal peptide" evidence="1">
    <location>
        <begin position="1"/>
        <end position="24"/>
    </location>
</feature>
<organism evidence="2 3">
    <name type="scientific">Desulfosarcina alkanivorans</name>
    <dbReference type="NCBI Taxonomy" id="571177"/>
    <lineage>
        <taxon>Bacteria</taxon>
        <taxon>Pseudomonadati</taxon>
        <taxon>Thermodesulfobacteriota</taxon>
        <taxon>Desulfobacteria</taxon>
        <taxon>Desulfobacterales</taxon>
        <taxon>Desulfosarcinaceae</taxon>
        <taxon>Desulfosarcina</taxon>
    </lineage>
</organism>
<name>A0A5K7YPQ6_9BACT</name>
<gene>
    <name evidence="2" type="ORF">DSCA_51460</name>
</gene>
<sequence>MFKKGIIAVAALIFLFSTVGMAFAMERGNKRKGKYTYRKVYKACMQRGEVDSPKPPISPDTKTQAQWTRTFEKKDFKDFGCQPEWEALSEKDITDIYTYLHDHAADSPTPAKCK</sequence>
<dbReference type="RefSeq" id="WP_155319083.1">
    <property type="nucleotide sequence ID" value="NZ_AP021874.1"/>
</dbReference>
<evidence type="ECO:0000313" key="3">
    <source>
        <dbReference type="Proteomes" id="UP000427906"/>
    </source>
</evidence>
<dbReference type="OrthoDB" id="5405625at2"/>
<evidence type="ECO:0000256" key="1">
    <source>
        <dbReference type="SAM" id="SignalP"/>
    </source>
</evidence>